<evidence type="ECO:0000256" key="1">
    <source>
        <dbReference type="SAM" id="MobiDB-lite"/>
    </source>
</evidence>
<dbReference type="InterPro" id="IPR045728">
    <property type="entry name" value="DUF6082"/>
</dbReference>
<evidence type="ECO:0000313" key="4">
    <source>
        <dbReference type="Proteomes" id="UP001501710"/>
    </source>
</evidence>
<organism evidence="3 4">
    <name type="scientific">Actinomadura meridiana</name>
    <dbReference type="NCBI Taxonomy" id="559626"/>
    <lineage>
        <taxon>Bacteria</taxon>
        <taxon>Bacillati</taxon>
        <taxon>Actinomycetota</taxon>
        <taxon>Actinomycetes</taxon>
        <taxon>Streptosporangiales</taxon>
        <taxon>Thermomonosporaceae</taxon>
        <taxon>Actinomadura</taxon>
    </lineage>
</organism>
<dbReference type="Proteomes" id="UP001501710">
    <property type="component" value="Unassembled WGS sequence"/>
</dbReference>
<protein>
    <recommendedName>
        <fullName evidence="5">DUF4760 domain-containing protein</fullName>
    </recommendedName>
</protein>
<dbReference type="Pfam" id="PF19560">
    <property type="entry name" value="DUF6082"/>
    <property type="match status" value="1"/>
</dbReference>
<name>A0ABP8CNQ5_9ACTN</name>
<proteinExistence type="predicted"/>
<reference evidence="4" key="1">
    <citation type="journal article" date="2019" name="Int. J. Syst. Evol. Microbiol.">
        <title>The Global Catalogue of Microorganisms (GCM) 10K type strain sequencing project: providing services to taxonomists for standard genome sequencing and annotation.</title>
        <authorList>
            <consortium name="The Broad Institute Genomics Platform"/>
            <consortium name="The Broad Institute Genome Sequencing Center for Infectious Disease"/>
            <person name="Wu L."/>
            <person name="Ma J."/>
        </authorList>
    </citation>
    <scope>NUCLEOTIDE SEQUENCE [LARGE SCALE GENOMIC DNA]</scope>
    <source>
        <strain evidence="4">JCM 17440</strain>
    </source>
</reference>
<gene>
    <name evidence="3" type="ORF">GCM10022254_68500</name>
</gene>
<accession>A0ABP8CNQ5</accession>
<evidence type="ECO:0000313" key="3">
    <source>
        <dbReference type="EMBL" id="GAA4241080.1"/>
    </source>
</evidence>
<feature type="region of interest" description="Disordered" evidence="1">
    <location>
        <begin position="194"/>
        <end position="216"/>
    </location>
</feature>
<evidence type="ECO:0008006" key="5">
    <source>
        <dbReference type="Google" id="ProtNLM"/>
    </source>
</evidence>
<dbReference type="RefSeq" id="WP_344905896.1">
    <property type="nucleotide sequence ID" value="NZ_BAABAS010000026.1"/>
</dbReference>
<feature type="transmembrane region" description="Helical" evidence="2">
    <location>
        <begin position="56"/>
        <end position="78"/>
    </location>
</feature>
<keyword evidence="2" id="KW-1133">Transmembrane helix</keyword>
<evidence type="ECO:0000256" key="2">
    <source>
        <dbReference type="SAM" id="Phobius"/>
    </source>
</evidence>
<comment type="caution">
    <text evidence="3">The sequence shown here is derived from an EMBL/GenBank/DDBJ whole genome shotgun (WGS) entry which is preliminary data.</text>
</comment>
<keyword evidence="2" id="KW-0472">Membrane</keyword>
<keyword evidence="4" id="KW-1185">Reference proteome</keyword>
<feature type="transmembrane region" description="Helical" evidence="2">
    <location>
        <begin position="219"/>
        <end position="236"/>
    </location>
</feature>
<sequence>MTRTPPTGSGRRTGSTVLLILLVLLTVGLVGASPIALDVFRGDAARWERLSFIGQTYGAASALLSAFALIGITVTLVLQARDTKVNREHGQRLVHLELLKMAMENPTYRRAWGPVAPGRDPETDRQQIYLNLIFSSWQMSFELKTMDERLLRTVTSTLFRGEPGRRFWAGAREARIATSTTRRERRFHRIVDETYRTAEAQGPPHRETGPDQEPGNRRYRGILLGVALGAALALLADRLRNALKRAGP</sequence>
<keyword evidence="2" id="KW-0812">Transmembrane</keyword>
<dbReference type="EMBL" id="BAABAS010000026">
    <property type="protein sequence ID" value="GAA4241080.1"/>
    <property type="molecule type" value="Genomic_DNA"/>
</dbReference>